<organism evidence="10 11">
    <name type="scientific">Spirodela intermedia</name>
    <name type="common">Intermediate duckweed</name>
    <dbReference type="NCBI Taxonomy" id="51605"/>
    <lineage>
        <taxon>Eukaryota</taxon>
        <taxon>Viridiplantae</taxon>
        <taxon>Streptophyta</taxon>
        <taxon>Embryophyta</taxon>
        <taxon>Tracheophyta</taxon>
        <taxon>Spermatophyta</taxon>
        <taxon>Magnoliopsida</taxon>
        <taxon>Liliopsida</taxon>
        <taxon>Araceae</taxon>
        <taxon>Lemnoideae</taxon>
        <taxon>Spirodela</taxon>
    </lineage>
</organism>
<keyword evidence="7 8" id="KW-0456">Lyase</keyword>
<gene>
    <name evidence="10" type="ORF">SI8410_02002430</name>
</gene>
<comment type="pathway">
    <text evidence="2 8">Glycan metabolism; pectin degradation; 2-dehydro-3-deoxy-D-gluconate from pectin: step 2/5.</text>
</comment>
<dbReference type="GO" id="GO:0045490">
    <property type="term" value="P:pectin catabolic process"/>
    <property type="evidence" value="ECO:0007669"/>
    <property type="project" value="UniProtKB-UniPathway"/>
</dbReference>
<comment type="cofactor">
    <cofactor evidence="8">
        <name>Ca(2+)</name>
        <dbReference type="ChEBI" id="CHEBI:29108"/>
    </cofactor>
    <text evidence="8">Binds 1 Ca(2+) ion. Required for its activity.</text>
</comment>
<evidence type="ECO:0000256" key="2">
    <source>
        <dbReference type="ARBA" id="ARBA00005220"/>
    </source>
</evidence>
<proteinExistence type="inferred from homology"/>
<dbReference type="EMBL" id="LR746265">
    <property type="protein sequence ID" value="CAA7391041.1"/>
    <property type="molecule type" value="Genomic_DNA"/>
</dbReference>
<keyword evidence="5 8" id="KW-0732">Signal</keyword>
<name>A0A7I8K248_SPIIN</name>
<feature type="chain" id="PRO_5029935568" description="Pectate lyase" evidence="8">
    <location>
        <begin position="32"/>
        <end position="388"/>
    </location>
</feature>
<dbReference type="AlphaFoldDB" id="A0A7I8K248"/>
<evidence type="ECO:0000313" key="10">
    <source>
        <dbReference type="EMBL" id="CAA7391041.1"/>
    </source>
</evidence>
<reference evidence="10" key="1">
    <citation type="submission" date="2020-02" db="EMBL/GenBank/DDBJ databases">
        <authorList>
            <person name="Scholz U."/>
            <person name="Mascher M."/>
            <person name="Fiebig A."/>
        </authorList>
    </citation>
    <scope>NUCLEOTIDE SEQUENCE</scope>
</reference>
<feature type="domain" description="Pectate lyase" evidence="9">
    <location>
        <begin position="118"/>
        <end position="315"/>
    </location>
</feature>
<evidence type="ECO:0000259" key="9">
    <source>
        <dbReference type="SMART" id="SM00656"/>
    </source>
</evidence>
<dbReference type="EC" id="4.2.2.2" evidence="3 8"/>
<dbReference type="UniPathway" id="UPA00545">
    <property type="reaction ID" value="UER00824"/>
</dbReference>
<dbReference type="OrthoDB" id="1637350at2759"/>
<dbReference type="Pfam" id="PF00544">
    <property type="entry name" value="Pectate_lyase_4"/>
    <property type="match status" value="1"/>
</dbReference>
<comment type="catalytic activity">
    <reaction evidence="1 8">
        <text>Eliminative cleavage of (1-&gt;4)-alpha-D-galacturonan to give oligosaccharides with 4-deoxy-alpha-D-galact-4-enuronosyl groups at their non-reducing ends.</text>
        <dbReference type="EC" id="4.2.2.2"/>
    </reaction>
</comment>
<evidence type="ECO:0000256" key="8">
    <source>
        <dbReference type="RuleBase" id="RU361123"/>
    </source>
</evidence>
<evidence type="ECO:0000256" key="7">
    <source>
        <dbReference type="ARBA" id="ARBA00023239"/>
    </source>
</evidence>
<dbReference type="InterPro" id="IPR002022">
    <property type="entry name" value="Pec_lyase"/>
</dbReference>
<dbReference type="SMART" id="SM00656">
    <property type="entry name" value="Amb_all"/>
    <property type="match status" value="1"/>
</dbReference>
<comment type="similarity">
    <text evidence="8">Belongs to the polysaccharide lyase 1 family.</text>
</comment>
<keyword evidence="6 8" id="KW-0106">Calcium</keyword>
<dbReference type="Proteomes" id="UP000663760">
    <property type="component" value="Chromosome 2"/>
</dbReference>
<dbReference type="InterPro" id="IPR018082">
    <property type="entry name" value="AmbAllergen"/>
</dbReference>
<evidence type="ECO:0000256" key="6">
    <source>
        <dbReference type="ARBA" id="ARBA00022837"/>
    </source>
</evidence>
<evidence type="ECO:0000256" key="1">
    <source>
        <dbReference type="ARBA" id="ARBA00000695"/>
    </source>
</evidence>
<dbReference type="GO" id="GO:0030570">
    <property type="term" value="F:pectate lyase activity"/>
    <property type="evidence" value="ECO:0007669"/>
    <property type="project" value="UniProtKB-EC"/>
</dbReference>
<evidence type="ECO:0000256" key="4">
    <source>
        <dbReference type="ARBA" id="ARBA00022723"/>
    </source>
</evidence>
<dbReference type="PRINTS" id="PR00807">
    <property type="entry name" value="AMBALLERGEN"/>
</dbReference>
<dbReference type="PANTHER" id="PTHR31683:SF74">
    <property type="entry name" value="PECTATE LYASE"/>
    <property type="match status" value="1"/>
</dbReference>
<keyword evidence="4 8" id="KW-0479">Metal-binding</keyword>
<protein>
    <recommendedName>
        <fullName evidence="3 8">Pectate lyase</fullName>
        <ecNumber evidence="3 8">4.2.2.2</ecNumber>
    </recommendedName>
</protein>
<dbReference type="InterPro" id="IPR011050">
    <property type="entry name" value="Pectin_lyase_fold/virulence"/>
</dbReference>
<dbReference type="PANTHER" id="PTHR31683">
    <property type="entry name" value="PECTATE LYASE 18-RELATED"/>
    <property type="match status" value="1"/>
</dbReference>
<evidence type="ECO:0000256" key="5">
    <source>
        <dbReference type="ARBA" id="ARBA00022729"/>
    </source>
</evidence>
<dbReference type="InterPro" id="IPR045032">
    <property type="entry name" value="PEL"/>
</dbReference>
<dbReference type="SUPFAM" id="SSF51126">
    <property type="entry name" value="Pectin lyase-like"/>
    <property type="match status" value="1"/>
</dbReference>
<dbReference type="Gene3D" id="2.160.20.10">
    <property type="entry name" value="Single-stranded right-handed beta-helix, Pectin lyase-like"/>
    <property type="match status" value="1"/>
</dbReference>
<sequence length="388" mass="42911">MASVAAARPVISSCLFLFLFLLFVAESGVFAARPARRSRRMNAIDRCWRGNRNWAASRQRLAACSVGFAGKMWGNAGKDVTFYRVTNPGDDPVNPQPGTLRHGASLVKGKVWITFAMDMVIKLGRPLVVKSFTTIDGRGADVQIAHGSGFLLYQVNDVIIHGLSFHDLQPQGPGPVISQRGEVMEMGSSDGDAIRLVGSSKVWVDHNTLYSCHDGLLDVTRGSSWVTISNNWFKNHDKVMLLGHDDGHLEDREMKVTVVYNRFGPRVNQRMPRVRHGYAHIVNNFYQGWGDYAIGGSMSPTIRSEANLFVAPRAGNKQITWREGRGKSWNWLSVGDGFINGAFFVQTGTRGRGPGYDSQQRFPVSGVKVVRSLTRHAGALRCSEQSRC</sequence>
<evidence type="ECO:0000256" key="3">
    <source>
        <dbReference type="ARBA" id="ARBA00012272"/>
    </source>
</evidence>
<feature type="signal peptide" evidence="8">
    <location>
        <begin position="1"/>
        <end position="31"/>
    </location>
</feature>
<dbReference type="GO" id="GO:0046872">
    <property type="term" value="F:metal ion binding"/>
    <property type="evidence" value="ECO:0007669"/>
    <property type="project" value="UniProtKB-KW"/>
</dbReference>
<dbReference type="InterPro" id="IPR012334">
    <property type="entry name" value="Pectin_lyas_fold"/>
</dbReference>
<accession>A0A7I8K248</accession>
<evidence type="ECO:0000313" key="11">
    <source>
        <dbReference type="Proteomes" id="UP000663760"/>
    </source>
</evidence>
<keyword evidence="11" id="KW-1185">Reference proteome</keyword>